<dbReference type="OrthoDB" id="5976910at2759"/>
<dbReference type="CDD" id="cd19723">
    <property type="entry name" value="bHLH_TS_ASCL1_like"/>
    <property type="match status" value="1"/>
</dbReference>
<evidence type="ECO:0000256" key="3">
    <source>
        <dbReference type="ARBA" id="ARBA00023125"/>
    </source>
</evidence>
<dbReference type="GO" id="GO:0007423">
    <property type="term" value="P:sensory organ development"/>
    <property type="evidence" value="ECO:0007669"/>
    <property type="project" value="TreeGrafter"/>
</dbReference>
<dbReference type="SUPFAM" id="SSF47459">
    <property type="entry name" value="HLH, helix-loop-helix DNA-binding domain"/>
    <property type="match status" value="1"/>
</dbReference>
<sequence length="527" mass="58467">MTSNITTCNRNHSNINAPDVIYLSICLSIYLSIYLKPLIPFPRIFQIYFSISVLVNERVETSRTRSNPKYWFPHSTHLTNETHFSYLPPSITIYFFSLSLRLSAQFSLCLPHPFYNHIKISTIYPFFVQHRISTRWFVRKRVGSVFKRSEWYPFVLCWSFIWPMSRVGKRCARNSNNGTVVGVVGVGELVGLVGVGPPVVNVPACPTSTAATVTTNILAAPPTSETSTSTAAVALRLTADPPVTIPAVLRPVSAPAPITTNVTTSNVILNVSRVLNNHSTTTTTTTTNNNHNFKSYNNNNINNINNHVNDTNNNFSHINHNSKKMRGNISKTSCGNGFVELPPKPLLPTLQQPYQQNQNQHQPELLRCKRRIDFSGLGFTLPRAQPAAVARRNERERNRVKLVNLGFEALREHVPNGRKNKKMSKVETLRAAVQYIKELQELLHHEPDFLDISDLEVCAAAAAAAAQLTSSVSVADSTVSTCITSKSISPPPNSDISCSPSSSLCSDSGSSCDPFNEDDLIDFSRLL</sequence>
<dbReference type="GO" id="GO:0003700">
    <property type="term" value="F:DNA-binding transcription factor activity"/>
    <property type="evidence" value="ECO:0007669"/>
    <property type="project" value="TreeGrafter"/>
</dbReference>
<evidence type="ECO:0000259" key="6">
    <source>
        <dbReference type="PROSITE" id="PS50888"/>
    </source>
</evidence>
<dbReference type="InterPro" id="IPR011598">
    <property type="entry name" value="bHLH_dom"/>
</dbReference>
<evidence type="ECO:0000313" key="7">
    <source>
        <dbReference type="EMBL" id="CAE1168807.1"/>
    </source>
</evidence>
<keyword evidence="5" id="KW-1133">Transmembrane helix</keyword>
<feature type="transmembrane region" description="Helical" evidence="5">
    <location>
        <begin position="20"/>
        <end position="39"/>
    </location>
</feature>
<evidence type="ECO:0000256" key="4">
    <source>
        <dbReference type="ARBA" id="ARBA00023242"/>
    </source>
</evidence>
<dbReference type="Proteomes" id="UP000597762">
    <property type="component" value="Unassembled WGS sequence"/>
</dbReference>
<keyword evidence="5" id="KW-0472">Membrane</keyword>
<evidence type="ECO:0000313" key="8">
    <source>
        <dbReference type="Proteomes" id="UP000597762"/>
    </source>
</evidence>
<dbReference type="GO" id="GO:0005634">
    <property type="term" value="C:nucleus"/>
    <property type="evidence" value="ECO:0007669"/>
    <property type="project" value="UniProtKB-SubCell"/>
</dbReference>
<dbReference type="InterPro" id="IPR036638">
    <property type="entry name" value="HLH_DNA-bd_sf"/>
</dbReference>
<dbReference type="InterPro" id="IPR050359">
    <property type="entry name" value="bHLH_transcription_factors"/>
</dbReference>
<dbReference type="GO" id="GO:0045944">
    <property type="term" value="P:positive regulation of transcription by RNA polymerase II"/>
    <property type="evidence" value="ECO:0007669"/>
    <property type="project" value="TreeGrafter"/>
</dbReference>
<comment type="subcellular location">
    <subcellularLocation>
        <location evidence="1">Nucleus</location>
    </subcellularLocation>
</comment>
<dbReference type="PANTHER" id="PTHR19290">
    <property type="entry name" value="BASIC HELIX-LOOP-HELIX PROTEIN NEUROGENIN-RELATED"/>
    <property type="match status" value="1"/>
</dbReference>
<dbReference type="GO" id="GO:0070888">
    <property type="term" value="F:E-box binding"/>
    <property type="evidence" value="ECO:0007669"/>
    <property type="project" value="TreeGrafter"/>
</dbReference>
<comment type="caution">
    <text evidence="7">The sequence shown here is derived from an EMBL/GenBank/DDBJ whole genome shotgun (WGS) entry which is preliminary data.</text>
</comment>
<dbReference type="GO" id="GO:0046983">
    <property type="term" value="F:protein dimerization activity"/>
    <property type="evidence" value="ECO:0007669"/>
    <property type="project" value="InterPro"/>
</dbReference>
<feature type="domain" description="BHLH" evidence="6">
    <location>
        <begin position="387"/>
        <end position="439"/>
    </location>
</feature>
<dbReference type="GO" id="GO:0061564">
    <property type="term" value="P:axon development"/>
    <property type="evidence" value="ECO:0007669"/>
    <property type="project" value="TreeGrafter"/>
</dbReference>
<evidence type="ECO:0000256" key="5">
    <source>
        <dbReference type="SAM" id="Phobius"/>
    </source>
</evidence>
<accession>A0A812B4A6</accession>
<dbReference type="EMBL" id="CAHIKZ030000331">
    <property type="protein sequence ID" value="CAE1168807.1"/>
    <property type="molecule type" value="Genomic_DNA"/>
</dbReference>
<keyword evidence="3" id="KW-0238">DNA-binding</keyword>
<protein>
    <submittedName>
        <fullName evidence="7">ASCL</fullName>
    </submittedName>
</protein>
<keyword evidence="2" id="KW-0524">Neurogenesis</keyword>
<dbReference type="Gene3D" id="4.10.280.10">
    <property type="entry name" value="Helix-loop-helix DNA-binding domain"/>
    <property type="match status" value="1"/>
</dbReference>
<dbReference type="AlphaFoldDB" id="A0A812B4A6"/>
<evidence type="ECO:0000256" key="1">
    <source>
        <dbReference type="ARBA" id="ARBA00004123"/>
    </source>
</evidence>
<dbReference type="PROSITE" id="PS50888">
    <property type="entry name" value="BHLH"/>
    <property type="match status" value="1"/>
</dbReference>
<organism evidence="7 8">
    <name type="scientific">Acanthosepion pharaonis</name>
    <name type="common">Pharaoh cuttlefish</name>
    <name type="synonym">Sepia pharaonis</name>
    <dbReference type="NCBI Taxonomy" id="158019"/>
    <lineage>
        <taxon>Eukaryota</taxon>
        <taxon>Metazoa</taxon>
        <taxon>Spiralia</taxon>
        <taxon>Lophotrochozoa</taxon>
        <taxon>Mollusca</taxon>
        <taxon>Cephalopoda</taxon>
        <taxon>Coleoidea</taxon>
        <taxon>Decapodiformes</taxon>
        <taxon>Sepiida</taxon>
        <taxon>Sepiina</taxon>
        <taxon>Sepiidae</taxon>
        <taxon>Acanthosepion</taxon>
    </lineage>
</organism>
<gene>
    <name evidence="7" type="ORF">SPHA_10253</name>
</gene>
<dbReference type="FunFam" id="4.10.280.10:FF:000029">
    <property type="entry name" value="Achaete-scute family bHLH transcription factor 1"/>
    <property type="match status" value="1"/>
</dbReference>
<keyword evidence="4" id="KW-0539">Nucleus</keyword>
<evidence type="ECO:0000256" key="2">
    <source>
        <dbReference type="ARBA" id="ARBA00022902"/>
    </source>
</evidence>
<dbReference type="Pfam" id="PF00010">
    <property type="entry name" value="HLH"/>
    <property type="match status" value="1"/>
</dbReference>
<reference evidence="7" key="1">
    <citation type="submission" date="2021-01" db="EMBL/GenBank/DDBJ databases">
        <authorList>
            <person name="Li R."/>
            <person name="Bekaert M."/>
        </authorList>
    </citation>
    <scope>NUCLEOTIDE SEQUENCE</scope>
    <source>
        <strain evidence="7">Farmed</strain>
    </source>
</reference>
<name>A0A812B4A6_ACAPH</name>
<proteinExistence type="predicted"/>
<keyword evidence="5" id="KW-0812">Transmembrane</keyword>
<keyword evidence="8" id="KW-1185">Reference proteome</keyword>
<dbReference type="SMART" id="SM00353">
    <property type="entry name" value="HLH"/>
    <property type="match status" value="1"/>
</dbReference>